<dbReference type="Proteomes" id="UP000236290">
    <property type="component" value="Unassembled WGS sequence"/>
</dbReference>
<accession>A0A2K0TR58</accession>
<dbReference type="InterPro" id="IPR013083">
    <property type="entry name" value="Znf_RING/FYVE/PHD"/>
</dbReference>
<evidence type="ECO:0000256" key="3">
    <source>
        <dbReference type="ARBA" id="ARBA00022833"/>
    </source>
</evidence>
<dbReference type="SMART" id="SM00744">
    <property type="entry name" value="RINGv"/>
    <property type="match status" value="1"/>
</dbReference>
<dbReference type="GO" id="GO:0008270">
    <property type="term" value="F:zinc ion binding"/>
    <property type="evidence" value="ECO:0007669"/>
    <property type="project" value="UniProtKB-KW"/>
</dbReference>
<dbReference type="EMBL" id="MTYI01000252">
    <property type="protein sequence ID" value="PNP48007.1"/>
    <property type="molecule type" value="Genomic_DNA"/>
</dbReference>
<evidence type="ECO:0000256" key="5">
    <source>
        <dbReference type="SAM" id="Phobius"/>
    </source>
</evidence>
<gene>
    <name evidence="7" type="ORF">THARTR1_10426</name>
</gene>
<protein>
    <recommendedName>
        <fullName evidence="6">RING-CH-type domain-containing protein</fullName>
    </recommendedName>
</protein>
<evidence type="ECO:0000256" key="2">
    <source>
        <dbReference type="ARBA" id="ARBA00022771"/>
    </source>
</evidence>
<evidence type="ECO:0000313" key="7">
    <source>
        <dbReference type="EMBL" id="PNP48007.1"/>
    </source>
</evidence>
<dbReference type="PROSITE" id="PS51292">
    <property type="entry name" value="ZF_RING_CH"/>
    <property type="match status" value="1"/>
</dbReference>
<keyword evidence="2" id="KW-0863">Zinc-finger</keyword>
<keyword evidence="5" id="KW-0472">Membrane</keyword>
<keyword evidence="5" id="KW-0812">Transmembrane</keyword>
<dbReference type="AlphaFoldDB" id="A0A2K0TR58"/>
<feature type="compositionally biased region" description="Basic and acidic residues" evidence="4">
    <location>
        <begin position="16"/>
        <end position="39"/>
    </location>
</feature>
<dbReference type="OrthoDB" id="264354at2759"/>
<dbReference type="PANTHER" id="PTHR46347">
    <property type="entry name" value="RING/FYVE/PHD ZINC FINGER SUPERFAMILY PROTEIN"/>
    <property type="match status" value="1"/>
</dbReference>
<feature type="compositionally biased region" description="Acidic residues" evidence="4">
    <location>
        <begin position="301"/>
        <end position="313"/>
    </location>
</feature>
<comment type="caution">
    <text evidence="7">The sequence shown here is derived from an EMBL/GenBank/DDBJ whole genome shotgun (WGS) entry which is preliminary data.</text>
</comment>
<evidence type="ECO:0000256" key="1">
    <source>
        <dbReference type="ARBA" id="ARBA00022723"/>
    </source>
</evidence>
<reference evidence="7 8" key="1">
    <citation type="submission" date="2017-02" db="EMBL/GenBank/DDBJ databases">
        <title>Genomes of Trichoderma spp. with biocontrol activity.</title>
        <authorList>
            <person name="Gardiner D."/>
            <person name="Kazan K."/>
            <person name="Vos C."/>
            <person name="Harvey P."/>
        </authorList>
    </citation>
    <scope>NUCLEOTIDE SEQUENCE [LARGE SCALE GENOMIC DNA]</scope>
    <source>
        <strain evidence="7 8">Tr1</strain>
    </source>
</reference>
<sequence length="322" mass="36539">MEWFGERVRTPYQSSVHEKTSTTAHHEQQTGSDHTREYASSHAQPSPDTTHRHRRYRPRTCRICLDTVEPKYPADSSKSTKPIYVSDDPELGRLLSPCKCKGSQKYVHEGCLNSWRLSNPTVKRNYWQCPTCKFSYRLVRLHWASMLSSKWAQAGLTLFILVASIFFLGFMADPILNLWVDPFGTVSEAVTSVVTDIEAIKEPDWEPPTTWGEHFLKGFFSLGLVGIFKSMIALSPWHWWNLRSLTGTSRRQGGRARVENISLVFVIIGAFTALMGIWKGVKKLSERVLKNVSERVLDVGGDDDYVDDDDGDEGIPNGNKDI</sequence>
<dbReference type="CDD" id="cd16495">
    <property type="entry name" value="RING_CH-C4HC3_MARCH"/>
    <property type="match status" value="1"/>
</dbReference>
<dbReference type="Gene3D" id="3.30.40.10">
    <property type="entry name" value="Zinc/RING finger domain, C3HC4 (zinc finger)"/>
    <property type="match status" value="1"/>
</dbReference>
<feature type="domain" description="RING-CH-type" evidence="6">
    <location>
        <begin position="53"/>
        <end position="139"/>
    </location>
</feature>
<feature type="region of interest" description="Disordered" evidence="4">
    <location>
        <begin position="1"/>
        <end position="54"/>
    </location>
</feature>
<evidence type="ECO:0000313" key="8">
    <source>
        <dbReference type="Proteomes" id="UP000236290"/>
    </source>
</evidence>
<proteinExistence type="predicted"/>
<feature type="region of interest" description="Disordered" evidence="4">
    <location>
        <begin position="301"/>
        <end position="322"/>
    </location>
</feature>
<evidence type="ECO:0000256" key="4">
    <source>
        <dbReference type="SAM" id="MobiDB-lite"/>
    </source>
</evidence>
<dbReference type="Pfam" id="PF12906">
    <property type="entry name" value="RINGv"/>
    <property type="match status" value="1"/>
</dbReference>
<feature type="transmembrane region" description="Helical" evidence="5">
    <location>
        <begin position="261"/>
        <end position="281"/>
    </location>
</feature>
<dbReference type="SUPFAM" id="SSF57850">
    <property type="entry name" value="RING/U-box"/>
    <property type="match status" value="1"/>
</dbReference>
<organism evidence="7 8">
    <name type="scientific">Trichoderma harzianum</name>
    <name type="common">Hypocrea lixii</name>
    <dbReference type="NCBI Taxonomy" id="5544"/>
    <lineage>
        <taxon>Eukaryota</taxon>
        <taxon>Fungi</taxon>
        <taxon>Dikarya</taxon>
        <taxon>Ascomycota</taxon>
        <taxon>Pezizomycotina</taxon>
        <taxon>Sordariomycetes</taxon>
        <taxon>Hypocreomycetidae</taxon>
        <taxon>Hypocreales</taxon>
        <taxon>Hypocreaceae</taxon>
        <taxon>Trichoderma</taxon>
    </lineage>
</organism>
<feature type="transmembrane region" description="Helical" evidence="5">
    <location>
        <begin position="219"/>
        <end position="240"/>
    </location>
</feature>
<evidence type="ECO:0000259" key="6">
    <source>
        <dbReference type="PROSITE" id="PS51292"/>
    </source>
</evidence>
<keyword evidence="3" id="KW-0862">Zinc</keyword>
<feature type="transmembrane region" description="Helical" evidence="5">
    <location>
        <begin position="151"/>
        <end position="172"/>
    </location>
</feature>
<name>A0A2K0TR58_TRIHA</name>
<keyword evidence="1" id="KW-0479">Metal-binding</keyword>
<keyword evidence="5" id="KW-1133">Transmembrane helix</keyword>
<dbReference type="PANTHER" id="PTHR46347:SF1">
    <property type="entry name" value="RING_FYVE_PHD ZINC FINGER SUPERFAMILY PROTEIN"/>
    <property type="match status" value="1"/>
</dbReference>
<dbReference type="InterPro" id="IPR011016">
    <property type="entry name" value="Znf_RING-CH"/>
</dbReference>